<dbReference type="PANTHER" id="PTHR42884:SF14">
    <property type="entry name" value="NEUROENDOCRINE CONVERTASE 1"/>
    <property type="match status" value="1"/>
</dbReference>
<dbReference type="PRINTS" id="PR00723">
    <property type="entry name" value="SUBTILISIN"/>
</dbReference>
<keyword evidence="3 4" id="KW-0720">Serine protease</keyword>
<dbReference type="InterPro" id="IPR023828">
    <property type="entry name" value="Peptidase_S8_Ser-AS"/>
</dbReference>
<dbReference type="InterPro" id="IPR000209">
    <property type="entry name" value="Peptidase_S8/S53_dom"/>
</dbReference>
<dbReference type="PROSITE" id="PS51257">
    <property type="entry name" value="PROKAR_LIPOPROTEIN"/>
    <property type="match status" value="1"/>
</dbReference>
<dbReference type="Gene3D" id="3.40.50.200">
    <property type="entry name" value="Peptidase S8/S53 domain"/>
    <property type="match status" value="1"/>
</dbReference>
<dbReference type="PANTHER" id="PTHR42884">
    <property type="entry name" value="PROPROTEIN CONVERTASE SUBTILISIN/KEXIN-RELATED"/>
    <property type="match status" value="1"/>
</dbReference>
<evidence type="ECO:0000313" key="6">
    <source>
        <dbReference type="EMBL" id="BDY13390.1"/>
    </source>
</evidence>
<dbReference type="RefSeq" id="WP_286336346.1">
    <property type="nucleotide sequence ID" value="NZ_AP027370.1"/>
</dbReference>
<accession>A0ABN6WWA7</accession>
<feature type="active site" description="Charge relay system" evidence="4">
    <location>
        <position position="112"/>
    </location>
</feature>
<evidence type="ECO:0000256" key="4">
    <source>
        <dbReference type="PROSITE-ProRule" id="PRU01240"/>
    </source>
</evidence>
<name>A0ABN6WWA7_9BACT</name>
<organism evidence="6 7">
    <name type="scientific">Hydrogenimonas cancrithermarum</name>
    <dbReference type="NCBI Taxonomy" id="2993563"/>
    <lineage>
        <taxon>Bacteria</taxon>
        <taxon>Pseudomonadati</taxon>
        <taxon>Campylobacterota</taxon>
        <taxon>Epsilonproteobacteria</taxon>
        <taxon>Campylobacterales</taxon>
        <taxon>Hydrogenimonadaceae</taxon>
        <taxon>Hydrogenimonas</taxon>
    </lineage>
</organism>
<sequence>MRYRDFCAAFSLTGALLLSGCGGGGSADMVSVVTPSNDSTLSCQVDDINKSNLPPLPSASSFSANPLFSQQWAINYDENFYWHAARATEDASIHMEPEHRFLGRGIKVAVIDNGLDLTHEDLRGAVAGAYDVESKSSDVQPTEDEQNHGTEVTGVIAARNNGLGLVGVAPEVQIYFIRLPFDREVSISDIVEAFEKAAAWGADVINCSWGSGDVNDAVRSAIVDVAKNGRDGKGTIVVFAAGNGGIDGKGDPIGNDESSIPEVIAVGATNIYNERAEYSNYGEALDLMAPGGEYTGLATLDQMGSAGTATNQPNYLEYNDAKAFVGTSAATPVVTGVVALLLEANPNLTREEVLSLLACSAEKIGDRSSYADGRNDYYGYGKVNVVDALNLAR</sequence>
<reference evidence="6 7" key="1">
    <citation type="submission" date="2023-03" db="EMBL/GenBank/DDBJ databases">
        <title>Description of Hydrogenimonas sp. ISO32.</title>
        <authorList>
            <person name="Mino S."/>
            <person name="Fukazawa S."/>
            <person name="Sawabe T."/>
        </authorList>
    </citation>
    <scope>NUCLEOTIDE SEQUENCE [LARGE SCALE GENOMIC DNA]</scope>
    <source>
        <strain evidence="6 7">ISO32</strain>
    </source>
</reference>
<proteinExistence type="inferred from homology"/>
<dbReference type="InterPro" id="IPR036852">
    <property type="entry name" value="Peptidase_S8/S53_dom_sf"/>
</dbReference>
<evidence type="ECO:0000256" key="1">
    <source>
        <dbReference type="ARBA" id="ARBA00022670"/>
    </source>
</evidence>
<feature type="active site" description="Charge relay system" evidence="4">
    <location>
        <position position="328"/>
    </location>
</feature>
<dbReference type="InterPro" id="IPR015500">
    <property type="entry name" value="Peptidase_S8_subtilisin-rel"/>
</dbReference>
<evidence type="ECO:0000256" key="3">
    <source>
        <dbReference type="ARBA" id="ARBA00022825"/>
    </source>
</evidence>
<evidence type="ECO:0000259" key="5">
    <source>
        <dbReference type="Pfam" id="PF00082"/>
    </source>
</evidence>
<dbReference type="PROSITE" id="PS00138">
    <property type="entry name" value="SUBTILASE_SER"/>
    <property type="match status" value="1"/>
</dbReference>
<dbReference type="PROSITE" id="PS51892">
    <property type="entry name" value="SUBTILASE"/>
    <property type="match status" value="1"/>
</dbReference>
<keyword evidence="7" id="KW-1185">Reference proteome</keyword>
<protein>
    <recommendedName>
        <fullName evidence="5">Peptidase S8/S53 domain-containing protein</fullName>
    </recommendedName>
</protein>
<dbReference type="Proteomes" id="UP001321445">
    <property type="component" value="Chromosome"/>
</dbReference>
<dbReference type="PROSITE" id="PS00137">
    <property type="entry name" value="SUBTILASE_HIS"/>
    <property type="match status" value="1"/>
</dbReference>
<keyword evidence="2 4" id="KW-0378">Hydrolase</keyword>
<dbReference type="InterPro" id="IPR022398">
    <property type="entry name" value="Peptidase_S8_His-AS"/>
</dbReference>
<dbReference type="SUPFAM" id="SSF52743">
    <property type="entry name" value="Subtilisin-like"/>
    <property type="match status" value="1"/>
</dbReference>
<dbReference type="EMBL" id="AP027370">
    <property type="protein sequence ID" value="BDY13390.1"/>
    <property type="molecule type" value="Genomic_DNA"/>
</dbReference>
<gene>
    <name evidence="6" type="ORF">HCR_17020</name>
</gene>
<keyword evidence="1 4" id="KW-0645">Protease</keyword>
<dbReference type="Pfam" id="PF00082">
    <property type="entry name" value="Peptidase_S8"/>
    <property type="match status" value="1"/>
</dbReference>
<feature type="domain" description="Peptidase S8/S53" evidence="5">
    <location>
        <begin position="103"/>
        <end position="381"/>
    </location>
</feature>
<evidence type="ECO:0000256" key="2">
    <source>
        <dbReference type="ARBA" id="ARBA00022801"/>
    </source>
</evidence>
<feature type="active site" description="Charge relay system" evidence="4">
    <location>
        <position position="148"/>
    </location>
</feature>
<evidence type="ECO:0000313" key="7">
    <source>
        <dbReference type="Proteomes" id="UP001321445"/>
    </source>
</evidence>
<comment type="similarity">
    <text evidence="4">Belongs to the peptidase S8 family.</text>
</comment>